<reference evidence="5" key="1">
    <citation type="submission" date="2022-08" db="EMBL/GenBank/DDBJ databases">
        <title>Genomic Encyclopedia of Type Strains, Phase V (KMG-V): Genome sequencing to study the core and pangenomes of soil and plant-associated prokaryotes.</title>
        <authorList>
            <person name="Whitman W."/>
        </authorList>
    </citation>
    <scope>NUCLEOTIDE SEQUENCE</scope>
    <source>
        <strain evidence="5">0</strain>
    </source>
</reference>
<feature type="compositionally biased region" description="Low complexity" evidence="4">
    <location>
        <begin position="114"/>
        <end position="132"/>
    </location>
</feature>
<protein>
    <recommendedName>
        <fullName evidence="2">Curli production assembly/transport component CsgE</fullName>
    </recommendedName>
</protein>
<evidence type="ECO:0000313" key="5">
    <source>
        <dbReference type="EMBL" id="MCS3678789.1"/>
    </source>
</evidence>
<dbReference type="RefSeq" id="WP_259080829.1">
    <property type="nucleotide sequence ID" value="NZ_JANUAU010000009.1"/>
</dbReference>
<comment type="caution">
    <text evidence="5">The sequence shown here is derived from an EMBL/GenBank/DDBJ whole genome shotgun (WGS) entry which is preliminary data.</text>
</comment>
<dbReference type="Pfam" id="PF10627">
    <property type="entry name" value="CsgE"/>
    <property type="match status" value="1"/>
</dbReference>
<dbReference type="Proteomes" id="UP001155027">
    <property type="component" value="Unassembled WGS sequence"/>
</dbReference>
<organism evidence="5 6">
    <name type="scientific">Salinibacter ruber</name>
    <dbReference type="NCBI Taxonomy" id="146919"/>
    <lineage>
        <taxon>Bacteria</taxon>
        <taxon>Pseudomonadati</taxon>
        <taxon>Rhodothermota</taxon>
        <taxon>Rhodothermia</taxon>
        <taxon>Rhodothermales</taxon>
        <taxon>Salinibacteraceae</taxon>
        <taxon>Salinibacter</taxon>
    </lineage>
</organism>
<proteinExistence type="predicted"/>
<evidence type="ECO:0000256" key="3">
    <source>
        <dbReference type="ARBA" id="ARBA00022729"/>
    </source>
</evidence>
<evidence type="ECO:0000256" key="1">
    <source>
        <dbReference type="ARBA" id="ARBA00003989"/>
    </source>
</evidence>
<evidence type="ECO:0000256" key="4">
    <source>
        <dbReference type="SAM" id="MobiDB-lite"/>
    </source>
</evidence>
<feature type="compositionally biased region" description="Low complexity" evidence="4">
    <location>
        <begin position="140"/>
        <end position="152"/>
    </location>
</feature>
<evidence type="ECO:0000313" key="6">
    <source>
        <dbReference type="Proteomes" id="UP001155027"/>
    </source>
</evidence>
<evidence type="ECO:0000256" key="2">
    <source>
        <dbReference type="ARBA" id="ARBA00014024"/>
    </source>
</evidence>
<gene>
    <name evidence="5" type="ORF">GGP71_002730</name>
</gene>
<name>A0A9X2Q1K3_9BACT</name>
<feature type="region of interest" description="Disordered" evidence="4">
    <location>
        <begin position="114"/>
        <end position="189"/>
    </location>
</feature>
<comment type="function">
    <text evidence="1">May be involved in the biogenesis of curli organelles.</text>
</comment>
<dbReference type="InterPro" id="IPR018900">
    <property type="entry name" value="Curli_CsgE"/>
</dbReference>
<sequence>MKTKIGNWEGVLRIALDPKVENRYGTYSKAFVSNTPAVPVKRPSALVIGLLLLPWIGGAASMNASPNVAPPTRGDTVPVHDDTVYVANADPVVVVYEKQLDTLVVRAEEEAGAPIAAAEASEPAPAAEAELAMGEDDPTSESAPSSASSSVREAARNRPVSPSGGTPTRAASAGAKSAGTKPAGATSTGVKKGISVAGLIIDRTHSVIGRDFQDAFNDHWTEPEGVSSFTIRIDEQPLPQFGSKIQVSVEGTTLFQAQLRPEYQRIRKAARQAAARTRYYLQEFYEPREVY</sequence>
<accession>A0A9X2Q1K3</accession>
<dbReference type="EMBL" id="JANUAU010000009">
    <property type="protein sequence ID" value="MCS3678789.1"/>
    <property type="molecule type" value="Genomic_DNA"/>
</dbReference>
<keyword evidence="3" id="KW-0732">Signal</keyword>
<dbReference type="AlphaFoldDB" id="A0A9X2Q1K3"/>
<feature type="compositionally biased region" description="Low complexity" evidence="4">
    <location>
        <begin position="167"/>
        <end position="186"/>
    </location>
</feature>